<reference evidence="2 3" key="1">
    <citation type="submission" date="2016-03" db="EMBL/GenBank/DDBJ databases">
        <authorList>
            <person name="Ploux O."/>
        </authorList>
    </citation>
    <scope>NUCLEOTIDE SEQUENCE [LARGE SCALE GENOMIC DNA]</scope>
    <source>
        <strain evidence="2 3">UAMH 11012</strain>
    </source>
</reference>
<dbReference type="EMBL" id="FJOG01000081">
    <property type="protein sequence ID" value="CZR69815.1"/>
    <property type="molecule type" value="Genomic_DNA"/>
</dbReference>
<accession>A0A1L7XY08</accession>
<evidence type="ECO:0000256" key="1">
    <source>
        <dbReference type="SAM" id="MobiDB-lite"/>
    </source>
</evidence>
<gene>
    <name evidence="2" type="ORF">PAC_19715</name>
</gene>
<protein>
    <submittedName>
        <fullName evidence="2">Uncharacterized protein</fullName>
    </submittedName>
</protein>
<dbReference type="OrthoDB" id="3545725at2759"/>
<keyword evidence="3" id="KW-1185">Reference proteome</keyword>
<sequence length="172" mass="19493">MYSKARYSTSPETQRNIMVKEGDQTGWPVPPGYNEACNTSTSEKTIGSTPSTKQSKSLFGFLRRNKTAPDPNQKLASKTPKWTWTNAQCREWLKAVCVWYLDYNEADAEKISKRFRGFGPSIYSTSLTGWETVLKGQKTDAYAVCTLVYNLQKSKRPLPRSNGGYNPWKDAK</sequence>
<evidence type="ECO:0000313" key="3">
    <source>
        <dbReference type="Proteomes" id="UP000184330"/>
    </source>
</evidence>
<evidence type="ECO:0000313" key="2">
    <source>
        <dbReference type="EMBL" id="CZR69815.1"/>
    </source>
</evidence>
<dbReference type="Proteomes" id="UP000184330">
    <property type="component" value="Unassembled WGS sequence"/>
</dbReference>
<feature type="compositionally biased region" description="Polar residues" evidence="1">
    <location>
        <begin position="1"/>
        <end position="16"/>
    </location>
</feature>
<organism evidence="2 3">
    <name type="scientific">Phialocephala subalpina</name>
    <dbReference type="NCBI Taxonomy" id="576137"/>
    <lineage>
        <taxon>Eukaryota</taxon>
        <taxon>Fungi</taxon>
        <taxon>Dikarya</taxon>
        <taxon>Ascomycota</taxon>
        <taxon>Pezizomycotina</taxon>
        <taxon>Leotiomycetes</taxon>
        <taxon>Helotiales</taxon>
        <taxon>Mollisiaceae</taxon>
        <taxon>Phialocephala</taxon>
        <taxon>Phialocephala fortinii species complex</taxon>
    </lineage>
</organism>
<name>A0A1L7XY08_9HELO</name>
<dbReference type="AlphaFoldDB" id="A0A1L7XY08"/>
<proteinExistence type="predicted"/>
<feature type="region of interest" description="Disordered" evidence="1">
    <location>
        <begin position="1"/>
        <end position="33"/>
    </location>
</feature>